<gene>
    <name evidence="1" type="ORF">J2S13_002241</name>
</gene>
<dbReference type="AlphaFoldDB" id="A0AAJ1WL49"/>
<keyword evidence="2" id="KW-1185">Reference proteome</keyword>
<dbReference type="EMBL" id="JAUSUC010000027">
    <property type="protein sequence ID" value="MDQ0215821.1"/>
    <property type="molecule type" value="Genomic_DNA"/>
</dbReference>
<comment type="caution">
    <text evidence="1">The sequence shown here is derived from an EMBL/GenBank/DDBJ whole genome shotgun (WGS) entry which is preliminary data.</text>
</comment>
<dbReference type="RefSeq" id="WP_307257821.1">
    <property type="nucleotide sequence ID" value="NZ_JAUSUC010000027.1"/>
</dbReference>
<accession>A0AAJ1WL49</accession>
<evidence type="ECO:0000313" key="1">
    <source>
        <dbReference type="EMBL" id="MDQ0215821.1"/>
    </source>
</evidence>
<name>A0AAJ1WL49_9BACI</name>
<reference evidence="1" key="1">
    <citation type="submission" date="2023-07" db="EMBL/GenBank/DDBJ databases">
        <title>Genomic Encyclopedia of Type Strains, Phase IV (KMG-IV): sequencing the most valuable type-strain genomes for metagenomic binning, comparative biology and taxonomic classification.</title>
        <authorList>
            <person name="Goeker M."/>
        </authorList>
    </citation>
    <scope>NUCLEOTIDE SEQUENCE</scope>
    <source>
        <strain evidence="1">DSM 23947</strain>
    </source>
</reference>
<protein>
    <submittedName>
        <fullName evidence="1">Uncharacterized protein</fullName>
    </submittedName>
</protein>
<organism evidence="1 2">
    <name type="scientific">Oikeobacillus pervagus</name>
    <dbReference type="NCBI Taxonomy" id="1325931"/>
    <lineage>
        <taxon>Bacteria</taxon>
        <taxon>Bacillati</taxon>
        <taxon>Bacillota</taxon>
        <taxon>Bacilli</taxon>
        <taxon>Bacillales</taxon>
        <taxon>Bacillaceae</taxon>
        <taxon>Oikeobacillus</taxon>
    </lineage>
</organism>
<proteinExistence type="predicted"/>
<dbReference type="Proteomes" id="UP001237207">
    <property type="component" value="Unassembled WGS sequence"/>
</dbReference>
<evidence type="ECO:0000313" key="2">
    <source>
        <dbReference type="Proteomes" id="UP001237207"/>
    </source>
</evidence>
<sequence length="104" mass="11604">MVRFLIGYSHNDTKVMVNGLIRVCEEGDLLDEDMIEQRLNRLLSEASFSHDPTNIMMNRLMSMITEMGLSLKPTVAGAFRAIVTLDGTLSSIDEFYSLSLASKS</sequence>